<dbReference type="AlphaFoldDB" id="A0A7Y9XAH4"/>
<feature type="region of interest" description="Disordered" evidence="1">
    <location>
        <begin position="224"/>
        <end position="254"/>
    </location>
</feature>
<dbReference type="InterPro" id="IPR014942">
    <property type="entry name" value="AbiEii"/>
</dbReference>
<evidence type="ECO:0000313" key="2">
    <source>
        <dbReference type="EMBL" id="NYH52222.1"/>
    </source>
</evidence>
<evidence type="ECO:0000313" key="3">
    <source>
        <dbReference type="Proteomes" id="UP000584931"/>
    </source>
</evidence>
<comment type="caution">
    <text evidence="2">The sequence shown here is derived from an EMBL/GenBank/DDBJ whole genome shotgun (WGS) entry which is preliminary data.</text>
</comment>
<evidence type="ECO:0000256" key="1">
    <source>
        <dbReference type="SAM" id="MobiDB-lite"/>
    </source>
</evidence>
<protein>
    <recommendedName>
        <fullName evidence="4">Ankyrin</fullName>
    </recommendedName>
</protein>
<dbReference type="RefSeq" id="WP_179809768.1">
    <property type="nucleotide sequence ID" value="NZ_JACCHL010000001.1"/>
</dbReference>
<dbReference type="Pfam" id="PF08843">
    <property type="entry name" value="AbiEii"/>
    <property type="match status" value="1"/>
</dbReference>
<gene>
    <name evidence="2" type="ORF">HNR06_001811</name>
</gene>
<reference evidence="2 3" key="1">
    <citation type="submission" date="2020-07" db="EMBL/GenBank/DDBJ databases">
        <title>Sequencing the genomes of 1000 actinobacteria strains.</title>
        <authorList>
            <person name="Klenk H.-P."/>
        </authorList>
    </citation>
    <scope>NUCLEOTIDE SEQUENCE [LARGE SCALE GENOMIC DNA]</scope>
    <source>
        <strain evidence="2 3">DSM 45278</strain>
    </source>
</reference>
<dbReference type="EMBL" id="JACCHL010000001">
    <property type="protein sequence ID" value="NYH52222.1"/>
    <property type="molecule type" value="Genomic_DNA"/>
</dbReference>
<name>A0A7Y9XAH4_9ACTN</name>
<accession>A0A7Y9XAH4</accession>
<proteinExistence type="predicted"/>
<dbReference type="Proteomes" id="UP000584931">
    <property type="component" value="Unassembled WGS sequence"/>
</dbReference>
<organism evidence="2 3">
    <name type="scientific">Nocardiopsis sinuspersici</name>
    <dbReference type="NCBI Taxonomy" id="501010"/>
    <lineage>
        <taxon>Bacteria</taxon>
        <taxon>Bacillati</taxon>
        <taxon>Actinomycetota</taxon>
        <taxon>Actinomycetes</taxon>
        <taxon>Streptosporangiales</taxon>
        <taxon>Nocardiopsidaceae</taxon>
        <taxon>Nocardiopsis</taxon>
    </lineage>
</organism>
<sequence>MEFSGYFETHLTLDAPTPERVTEAARWAEGYGLKFTHIELDRGESPSQPMVTYHGKGTLDEELAVAERWTSRLAEAGFAVTRTKIEMPREATGVPASRGVAALLPESCYFETHVKLLLPPGTDLAALSTIVEPHRARLSRNARKVREDGFQERFVTQRCSRVGSREVLRFEGHLFRALETSGVTFEKRFGPQPRVLSVEREFVVHDTALSVDAGWMDAAPVRDAGEVPPYVDGPGSDRDRHPDTYLPNTSGPETAQEKVFDPALKHLDNAYRAGEPVFTDPGLGSRWWDANQRAMELALRAIAGTPWRENLMLRGSMLMPVWVGGAARRPRDLDFVVLPAETAPFGDPADRMFADVVDAVTSASGEGVSFDAEGVRLESIWTYERVPGRRVVVPWSAEGLPPGTVQIDVVFNESLPEPPVPVTVAGADVLAASAELSLAWKVLWLYTDMYMQGKDLYDAVLLAENARPSRELLVTVLRPELGAEAETVDEGRLRREQTHAGRPVPDGWEHFVGDCPWVEGGPGEWLDRFEAAMAPVFRQEGRG</sequence>
<evidence type="ECO:0008006" key="4">
    <source>
        <dbReference type="Google" id="ProtNLM"/>
    </source>
</evidence>